<dbReference type="GO" id="GO:0007165">
    <property type="term" value="P:signal transduction"/>
    <property type="evidence" value="ECO:0007669"/>
    <property type="project" value="UniProtKB-KW"/>
</dbReference>
<keyword evidence="2 6" id="KW-1003">Cell membrane</keyword>
<feature type="transmembrane region" description="Helical" evidence="6">
    <location>
        <begin position="273"/>
        <end position="292"/>
    </location>
</feature>
<comment type="caution">
    <text evidence="6">Lacks conserved residue(s) required for the propagation of feature annotation.</text>
</comment>
<feature type="transmembrane region" description="Helical" evidence="6">
    <location>
        <begin position="73"/>
        <end position="93"/>
    </location>
</feature>
<evidence type="ECO:0000256" key="4">
    <source>
        <dbReference type="ARBA" id="ARBA00022989"/>
    </source>
</evidence>
<keyword evidence="3 6" id="KW-0812">Transmembrane</keyword>
<dbReference type="GO" id="GO:0005886">
    <property type="term" value="C:plasma membrane"/>
    <property type="evidence" value="ECO:0007669"/>
    <property type="project" value="UniProtKB-SubCell"/>
</dbReference>
<feature type="transmembrane region" description="Helical" evidence="6">
    <location>
        <begin position="201"/>
        <end position="227"/>
    </location>
</feature>
<keyword evidence="6" id="KW-0675">Receptor</keyword>
<evidence type="ECO:0000256" key="5">
    <source>
        <dbReference type="ARBA" id="ARBA00023136"/>
    </source>
</evidence>
<accession>A0ABD0YRL3</accession>
<sequence length="342" mass="37282">MEVPAVSSGRQISCRSGDKIKVNSGPPCHRASSSRGMSPKGSELFDEMRPVLVASRALGVAPWGRDLRISLPLALYSAAFMVANLSLGGYIGVQMNMLNSIFSLSLFSLVLERFQALVVVATIVVSVTMCFLNGGKLACLAESMSRVDARLSAFGLVARRRSCLPLTLGRLLLLVSLPVVGFAGFHTYSSFKTITVEYICFVPLAVANMVQVQFITLLSLVTSRVLLLTRHLKKLSACRSHPATVHKLEAMASVHSSLIAICEIVQSMFSPQILIVLSSIFIITTANLYHVIDKTVKFLSGQKDDVNVLLIISYRIFVRSYEVWALIASAVDASTKVVMLYF</sequence>
<feature type="region of interest" description="Disordered" evidence="7">
    <location>
        <begin position="1"/>
        <end position="40"/>
    </location>
</feature>
<keyword evidence="6" id="KW-0807">Transducer</keyword>
<protein>
    <recommendedName>
        <fullName evidence="6">Gustatory receptor</fullName>
    </recommendedName>
</protein>
<dbReference type="Proteomes" id="UP001558652">
    <property type="component" value="Unassembled WGS sequence"/>
</dbReference>
<feature type="transmembrane region" description="Helical" evidence="6">
    <location>
        <begin position="113"/>
        <end position="134"/>
    </location>
</feature>
<feature type="transmembrane region" description="Helical" evidence="6">
    <location>
        <begin position="168"/>
        <end position="189"/>
    </location>
</feature>
<evidence type="ECO:0000256" key="7">
    <source>
        <dbReference type="SAM" id="MobiDB-lite"/>
    </source>
</evidence>
<gene>
    <name evidence="8" type="ORF">AAG570_008664</name>
</gene>
<evidence type="ECO:0000313" key="9">
    <source>
        <dbReference type="Proteomes" id="UP001558652"/>
    </source>
</evidence>
<comment type="function">
    <text evidence="6">Gustatory receptor which mediates acceptance or avoidance behavior, depending on its substrates.</text>
</comment>
<evidence type="ECO:0000256" key="3">
    <source>
        <dbReference type="ARBA" id="ARBA00022692"/>
    </source>
</evidence>
<dbReference type="Pfam" id="PF08395">
    <property type="entry name" value="7tm_7"/>
    <property type="match status" value="1"/>
</dbReference>
<comment type="similarity">
    <text evidence="6">Belongs to the insect chemoreceptor superfamily. Gustatory receptor (GR) family.</text>
</comment>
<dbReference type="InterPro" id="IPR013604">
    <property type="entry name" value="7TM_chemorcpt"/>
</dbReference>
<comment type="caution">
    <text evidence="8">The sequence shown here is derived from an EMBL/GenBank/DDBJ whole genome shotgun (WGS) entry which is preliminary data.</text>
</comment>
<keyword evidence="5 6" id="KW-0472">Membrane</keyword>
<evidence type="ECO:0000256" key="2">
    <source>
        <dbReference type="ARBA" id="ARBA00022475"/>
    </source>
</evidence>
<dbReference type="AlphaFoldDB" id="A0ABD0YRL3"/>
<evidence type="ECO:0000256" key="6">
    <source>
        <dbReference type="RuleBase" id="RU363108"/>
    </source>
</evidence>
<name>A0ABD0YRL3_9HEMI</name>
<evidence type="ECO:0000313" key="8">
    <source>
        <dbReference type="EMBL" id="KAL1138601.1"/>
    </source>
</evidence>
<organism evidence="8 9">
    <name type="scientific">Ranatra chinensis</name>
    <dbReference type="NCBI Taxonomy" id="642074"/>
    <lineage>
        <taxon>Eukaryota</taxon>
        <taxon>Metazoa</taxon>
        <taxon>Ecdysozoa</taxon>
        <taxon>Arthropoda</taxon>
        <taxon>Hexapoda</taxon>
        <taxon>Insecta</taxon>
        <taxon>Pterygota</taxon>
        <taxon>Neoptera</taxon>
        <taxon>Paraneoptera</taxon>
        <taxon>Hemiptera</taxon>
        <taxon>Heteroptera</taxon>
        <taxon>Panheteroptera</taxon>
        <taxon>Nepomorpha</taxon>
        <taxon>Nepidae</taxon>
        <taxon>Ranatrinae</taxon>
        <taxon>Ranatra</taxon>
    </lineage>
</organism>
<comment type="subcellular location">
    <subcellularLocation>
        <location evidence="1 6">Cell membrane</location>
        <topology evidence="1 6">Multi-pass membrane protein</topology>
    </subcellularLocation>
</comment>
<dbReference type="EMBL" id="JBFDAA010000003">
    <property type="protein sequence ID" value="KAL1138601.1"/>
    <property type="molecule type" value="Genomic_DNA"/>
</dbReference>
<evidence type="ECO:0000256" key="1">
    <source>
        <dbReference type="ARBA" id="ARBA00004651"/>
    </source>
</evidence>
<reference evidence="8 9" key="1">
    <citation type="submission" date="2024-07" db="EMBL/GenBank/DDBJ databases">
        <title>Chromosome-level genome assembly of the water stick insect Ranatra chinensis (Heteroptera: Nepidae).</title>
        <authorList>
            <person name="Liu X."/>
        </authorList>
    </citation>
    <scope>NUCLEOTIDE SEQUENCE [LARGE SCALE GENOMIC DNA]</scope>
    <source>
        <strain evidence="8">Cailab_2021Rc</strain>
        <tissue evidence="8">Muscle</tissue>
    </source>
</reference>
<keyword evidence="9" id="KW-1185">Reference proteome</keyword>
<proteinExistence type="inferred from homology"/>
<keyword evidence="4 6" id="KW-1133">Transmembrane helix</keyword>